<name>D8P6T6_RALSL</name>
<protein>
    <recommendedName>
        <fullName evidence="1">HTH cro/C1-type domain-containing protein</fullName>
    </recommendedName>
</protein>
<evidence type="ECO:0000259" key="1">
    <source>
        <dbReference type="PROSITE" id="PS50943"/>
    </source>
</evidence>
<organism evidence="2">
    <name type="scientific">Ralstonia solanacearum CFBP2957</name>
    <dbReference type="NCBI Taxonomy" id="859656"/>
    <lineage>
        <taxon>Bacteria</taxon>
        <taxon>Pseudomonadati</taxon>
        <taxon>Pseudomonadota</taxon>
        <taxon>Betaproteobacteria</taxon>
        <taxon>Burkholderiales</taxon>
        <taxon>Burkholderiaceae</taxon>
        <taxon>Ralstonia</taxon>
        <taxon>Ralstonia solanacearum species complex</taxon>
    </lineage>
</organism>
<dbReference type="GO" id="GO:0003677">
    <property type="term" value="F:DNA binding"/>
    <property type="evidence" value="ECO:0007669"/>
    <property type="project" value="InterPro"/>
</dbReference>
<accession>D8P6T6</accession>
<dbReference type="PROSITE" id="PS50943">
    <property type="entry name" value="HTH_CROC1"/>
    <property type="match status" value="1"/>
</dbReference>
<keyword evidence="2" id="KW-0614">Plasmid</keyword>
<dbReference type="SUPFAM" id="SSF47413">
    <property type="entry name" value="lambda repressor-like DNA-binding domains"/>
    <property type="match status" value="1"/>
</dbReference>
<reference evidence="2" key="1">
    <citation type="journal article" date="2010" name="BMC Genomics">
        <title>Genomes of three tomato pathogens within the Ralstonia solanacearum species complex reveal significant evolutionary divergence.</title>
        <authorList>
            <person name="Remenant B."/>
            <person name="Coupat-Goutaland B."/>
            <person name="Guidot A."/>
            <person name="Cellier G."/>
            <person name="Wicker E."/>
            <person name="Allen C."/>
            <person name="Fegan M."/>
            <person name="Pruvost O."/>
            <person name="Elbaz M."/>
            <person name="Calteau A."/>
            <person name="Salvignol G."/>
            <person name="Mornico D."/>
            <person name="Mangenot S."/>
            <person name="Barbe V."/>
            <person name="Medigue C."/>
            <person name="Prior P."/>
        </authorList>
    </citation>
    <scope>NUCLEOTIDE SEQUENCE [LARGE SCALE GENOMIC DNA]</scope>
    <source>
        <strain evidence="2">CFBP2957</strain>
        <plasmid evidence="2">RCFBPv3_mp</plasmid>
    </source>
</reference>
<geneLocation type="plasmid" evidence="2">
    <name>RCFBPv3_mp</name>
</geneLocation>
<dbReference type="Pfam" id="PF01381">
    <property type="entry name" value="HTH_3"/>
    <property type="match status" value="1"/>
</dbReference>
<dbReference type="SMART" id="SM00530">
    <property type="entry name" value="HTH_XRE"/>
    <property type="match status" value="1"/>
</dbReference>
<gene>
    <name evidence="2" type="ORF">RCFBP_mp30544</name>
</gene>
<feature type="domain" description="HTH cro/C1-type" evidence="1">
    <location>
        <begin position="39"/>
        <end position="92"/>
    </location>
</feature>
<dbReference type="Gene3D" id="1.10.260.40">
    <property type="entry name" value="lambda repressor-like DNA-binding domains"/>
    <property type="match status" value="1"/>
</dbReference>
<reference evidence="2" key="2">
    <citation type="submission" date="2010-02" db="EMBL/GenBank/DDBJ databases">
        <authorList>
            <person name="Genoscope - CEA"/>
        </authorList>
    </citation>
    <scope>NUCLEOTIDE SEQUENCE</scope>
    <source>
        <strain evidence="2">CFBP2957</strain>
        <plasmid evidence="2">RCFBPv3_mp</plasmid>
    </source>
</reference>
<proteinExistence type="predicted"/>
<sequence length="149" mass="16739">MLREMMMRISSRYRDVFKRARQTPEYWTERALLDLSRQFIYAMKQAGLSQKALAEQLGKKPSFLSRVLGAKANVTVSTAVEIAHAMDMHVELKLVRNAAADRNVMSFTSHMERVPKDGVKITSHRLTLVKSANESLTAGPNTSTFPQAA</sequence>
<dbReference type="CDD" id="cd00093">
    <property type="entry name" value="HTH_XRE"/>
    <property type="match status" value="1"/>
</dbReference>
<dbReference type="InterPro" id="IPR010982">
    <property type="entry name" value="Lambda_DNA-bd_dom_sf"/>
</dbReference>
<dbReference type="EMBL" id="FP885907">
    <property type="protein sequence ID" value="CBJ54622.1"/>
    <property type="molecule type" value="Genomic_DNA"/>
</dbReference>
<dbReference type="AlphaFoldDB" id="D8P6T6"/>
<evidence type="ECO:0000313" key="2">
    <source>
        <dbReference type="EMBL" id="CBJ54622.1"/>
    </source>
</evidence>
<dbReference type="InterPro" id="IPR001387">
    <property type="entry name" value="Cro/C1-type_HTH"/>
</dbReference>